<gene>
    <name evidence="5" type="ORF">PanWU01x14_206480</name>
</gene>
<reference evidence="6" key="1">
    <citation type="submission" date="2016-06" db="EMBL/GenBank/DDBJ databases">
        <title>Parallel loss of symbiosis genes in relatives of nitrogen-fixing non-legume Parasponia.</title>
        <authorList>
            <person name="Van Velzen R."/>
            <person name="Holmer R."/>
            <person name="Bu F."/>
            <person name="Rutten L."/>
            <person name="Van Zeijl A."/>
            <person name="Liu W."/>
            <person name="Santuari L."/>
            <person name="Cao Q."/>
            <person name="Sharma T."/>
            <person name="Shen D."/>
            <person name="Roswanjaya Y."/>
            <person name="Wardhani T."/>
            <person name="Kalhor M.S."/>
            <person name="Jansen J."/>
            <person name="Van den Hoogen J."/>
            <person name="Gungor B."/>
            <person name="Hartog M."/>
            <person name="Hontelez J."/>
            <person name="Verver J."/>
            <person name="Yang W.-C."/>
            <person name="Schijlen E."/>
            <person name="Repin R."/>
            <person name="Schilthuizen M."/>
            <person name="Schranz E."/>
            <person name="Heidstra R."/>
            <person name="Miyata K."/>
            <person name="Fedorova E."/>
            <person name="Kohlen W."/>
            <person name="Bisseling T."/>
            <person name="Smit S."/>
            <person name="Geurts R."/>
        </authorList>
    </citation>
    <scope>NUCLEOTIDE SEQUENCE [LARGE SCALE GENOMIC DNA]</scope>
    <source>
        <strain evidence="6">cv. WU1-14</strain>
    </source>
</reference>
<dbReference type="PANTHER" id="PTHR16771">
    <property type="entry name" value="26 PROTEASOME COMPLEX SUBUNIT DSS1"/>
    <property type="match status" value="1"/>
</dbReference>
<comment type="similarity">
    <text evidence="1 2">Belongs to the DSS1/SEM1 family.</text>
</comment>
<keyword evidence="2" id="KW-0647">Proteasome</keyword>
<proteinExistence type="inferred from homology"/>
<dbReference type="SMART" id="SM01385">
    <property type="entry name" value="DSS1_SEM1"/>
    <property type="match status" value="1"/>
</dbReference>
<comment type="subcellular location">
    <subcellularLocation>
        <location evidence="2">Nucleus</location>
    </subcellularLocation>
</comment>
<dbReference type="GO" id="GO:0006406">
    <property type="term" value="P:mRNA export from nucleus"/>
    <property type="evidence" value="ECO:0007669"/>
    <property type="project" value="UniProtKB-UniRule"/>
</dbReference>
<evidence type="ECO:0000313" key="5">
    <source>
        <dbReference type="EMBL" id="PON52806.1"/>
    </source>
</evidence>
<dbReference type="InterPro" id="IPR007834">
    <property type="entry name" value="DSS1_SEM1"/>
</dbReference>
<dbReference type="AlphaFoldDB" id="A0A2P5BVJ8"/>
<feature type="transmembrane region" description="Helical" evidence="4">
    <location>
        <begin position="56"/>
        <end position="76"/>
    </location>
</feature>
<protein>
    <recommendedName>
        <fullName evidence="2">26S proteasome complex subunit SEM1</fullName>
    </recommendedName>
</protein>
<dbReference type="Pfam" id="PF05160">
    <property type="entry name" value="DSS1_SEM1"/>
    <property type="match status" value="1"/>
</dbReference>
<dbReference type="EMBL" id="JXTB01000214">
    <property type="protein sequence ID" value="PON52806.1"/>
    <property type="molecule type" value="Genomic_DNA"/>
</dbReference>
<accession>A0A2P5BVJ8</accession>
<dbReference type="GO" id="GO:0000724">
    <property type="term" value="P:double-strand break repair via homologous recombination"/>
    <property type="evidence" value="ECO:0007669"/>
    <property type="project" value="TreeGrafter"/>
</dbReference>
<evidence type="ECO:0000256" key="3">
    <source>
        <dbReference type="SAM" id="MobiDB-lite"/>
    </source>
</evidence>
<evidence type="ECO:0000256" key="4">
    <source>
        <dbReference type="SAM" id="Phobius"/>
    </source>
</evidence>
<dbReference type="OrthoDB" id="1744830at2759"/>
<evidence type="ECO:0000313" key="6">
    <source>
        <dbReference type="Proteomes" id="UP000237105"/>
    </source>
</evidence>
<keyword evidence="4" id="KW-0472">Membrane</keyword>
<dbReference type="GO" id="GO:0008541">
    <property type="term" value="C:proteasome regulatory particle, lid subcomplex"/>
    <property type="evidence" value="ECO:0007669"/>
    <property type="project" value="UniProtKB-UniRule"/>
</dbReference>
<evidence type="ECO:0000256" key="1">
    <source>
        <dbReference type="ARBA" id="ARBA00034491"/>
    </source>
</evidence>
<dbReference type="Proteomes" id="UP000237105">
    <property type="component" value="Unassembled WGS sequence"/>
</dbReference>
<comment type="function">
    <text evidence="2">Component of the 26S proteasome, a multiprotein complex involved in the ATP-dependent degradation of ubiquitinated proteins.</text>
</comment>
<keyword evidence="6" id="KW-1185">Reference proteome</keyword>
<keyword evidence="4" id="KW-1133">Transmembrane helix</keyword>
<evidence type="ECO:0000256" key="2">
    <source>
        <dbReference type="RuleBase" id="RU369057"/>
    </source>
</evidence>
<keyword evidence="4" id="KW-0812">Transmembrane</keyword>
<dbReference type="STRING" id="3476.A0A2P5BVJ8"/>
<dbReference type="GO" id="GO:0005634">
    <property type="term" value="C:nucleus"/>
    <property type="evidence" value="ECO:0007669"/>
    <property type="project" value="UniProtKB-SubCell"/>
</dbReference>
<dbReference type="PANTHER" id="PTHR16771:SF17">
    <property type="entry name" value="PROTEIN DELETION OF SUV3 SUPPRESSOR 1(I)-RELATED"/>
    <property type="match status" value="1"/>
</dbReference>
<keyword evidence="2" id="KW-0539">Nucleus</keyword>
<comment type="caution">
    <text evidence="5">The sequence shown here is derived from an EMBL/GenBank/DDBJ whole genome shotgun (WGS) entry which is preliminary data.</text>
</comment>
<sequence length="146" mass="16883">MESRNRESVSLILIHSCVYHLLIQTPYRYHSFGYGSVNTPFDPSVSSPLVDFVDTYFSLACLLTAGVVIAGVIMATEPKAATEEAKIDLFEDDDEFEEFEINEEWEEDKEEGKEVTQQWEDDWDDDDVNDDFSLQLRRELENNSEK</sequence>
<feature type="region of interest" description="Disordered" evidence="3">
    <location>
        <begin position="102"/>
        <end position="127"/>
    </location>
</feature>
<organism evidence="5 6">
    <name type="scientific">Parasponia andersonii</name>
    <name type="common">Sponia andersonii</name>
    <dbReference type="NCBI Taxonomy" id="3476"/>
    <lineage>
        <taxon>Eukaryota</taxon>
        <taxon>Viridiplantae</taxon>
        <taxon>Streptophyta</taxon>
        <taxon>Embryophyta</taxon>
        <taxon>Tracheophyta</taxon>
        <taxon>Spermatophyta</taxon>
        <taxon>Magnoliopsida</taxon>
        <taxon>eudicotyledons</taxon>
        <taxon>Gunneridae</taxon>
        <taxon>Pentapetalae</taxon>
        <taxon>rosids</taxon>
        <taxon>fabids</taxon>
        <taxon>Rosales</taxon>
        <taxon>Cannabaceae</taxon>
        <taxon>Parasponia</taxon>
    </lineage>
</organism>
<dbReference type="GO" id="GO:0043248">
    <property type="term" value="P:proteasome assembly"/>
    <property type="evidence" value="ECO:0007669"/>
    <property type="project" value="UniProtKB-UniRule"/>
</dbReference>
<name>A0A2P5BVJ8_PARAD</name>